<feature type="region of interest" description="Disordered" evidence="1">
    <location>
        <begin position="436"/>
        <end position="464"/>
    </location>
</feature>
<evidence type="ECO:0000313" key="4">
    <source>
        <dbReference type="EMBL" id="QNN46600.1"/>
    </source>
</evidence>
<dbReference type="InterPro" id="IPR008756">
    <property type="entry name" value="Peptidase_M56"/>
</dbReference>
<dbReference type="EMBL" id="CP060711">
    <property type="protein sequence ID" value="QNN46600.1"/>
    <property type="molecule type" value="Genomic_DNA"/>
</dbReference>
<protein>
    <recommendedName>
        <fullName evidence="3">Peptidase M56 domain-containing protein</fullName>
    </recommendedName>
</protein>
<reference evidence="4 5" key="1">
    <citation type="submission" date="2020-08" db="EMBL/GenBank/DDBJ databases">
        <title>Genome sequence of Thermomonas brevis KACC 16975T.</title>
        <authorList>
            <person name="Hyun D.-W."/>
            <person name="Bae J.-W."/>
        </authorList>
    </citation>
    <scope>NUCLEOTIDE SEQUENCE [LARGE SCALE GENOMIC DNA]</scope>
    <source>
        <strain evidence="4 5">KACC 16975</strain>
    </source>
</reference>
<feature type="transmembrane region" description="Helical" evidence="2">
    <location>
        <begin position="312"/>
        <end position="333"/>
    </location>
</feature>
<evidence type="ECO:0000256" key="1">
    <source>
        <dbReference type="SAM" id="MobiDB-lite"/>
    </source>
</evidence>
<feature type="compositionally biased region" description="Pro residues" evidence="1">
    <location>
        <begin position="356"/>
        <end position="365"/>
    </location>
</feature>
<evidence type="ECO:0000313" key="5">
    <source>
        <dbReference type="Proteomes" id="UP000515977"/>
    </source>
</evidence>
<keyword evidence="2" id="KW-1133">Transmembrane helix</keyword>
<feature type="transmembrane region" description="Helical" evidence="2">
    <location>
        <begin position="20"/>
        <end position="37"/>
    </location>
</feature>
<dbReference type="KEGG" id="tbv:H9L17_15800"/>
<keyword evidence="2" id="KW-0812">Transmembrane</keyword>
<dbReference type="AlphaFoldDB" id="A0A7G9QTC5"/>
<evidence type="ECO:0000259" key="3">
    <source>
        <dbReference type="Pfam" id="PF05569"/>
    </source>
</evidence>
<dbReference type="InterPro" id="IPR052173">
    <property type="entry name" value="Beta-lactam_resp_regulator"/>
</dbReference>
<feature type="compositionally biased region" description="Low complexity" evidence="1">
    <location>
        <begin position="438"/>
        <end position="462"/>
    </location>
</feature>
<dbReference type="PANTHER" id="PTHR34978">
    <property type="entry name" value="POSSIBLE SENSOR-TRANSDUCER PROTEIN BLAR"/>
    <property type="match status" value="1"/>
</dbReference>
<name>A0A7G9QTC5_9GAMM</name>
<dbReference type="Pfam" id="PF05569">
    <property type="entry name" value="Peptidase_M56"/>
    <property type="match status" value="1"/>
</dbReference>
<dbReference type="PANTHER" id="PTHR34978:SF3">
    <property type="entry name" value="SLR0241 PROTEIN"/>
    <property type="match status" value="1"/>
</dbReference>
<feature type="domain" description="Peptidase M56" evidence="3">
    <location>
        <begin position="39"/>
        <end position="260"/>
    </location>
</feature>
<dbReference type="CDD" id="cd07341">
    <property type="entry name" value="M56_BlaR1_MecR1_like"/>
    <property type="match status" value="1"/>
</dbReference>
<feature type="compositionally biased region" description="Polar residues" evidence="1">
    <location>
        <begin position="557"/>
        <end position="570"/>
    </location>
</feature>
<proteinExistence type="predicted"/>
<sequence>MRDALFHLVPALGTTLLHFLWQGALLGLLAALALALLRNARPQTRYAVACAALLASLLLPVLTLMRLLAVPATTAAASLMSASPTTGASGIAWQALAGDAPLRITDALPWLVACWALGACVLSLRLAGGLYWVARLRQRAWTDDAAAQQSIADRLGARLGLRINVPVRLTLDAASPLAIGWWRPMVLLPASLAMRMPAPLLEALIAHELAHIRRHDYLVNLLQGVAEALLFYHPAVWWLSRRIRCERELIADDLAAAALGQRRNLALALSELDRLLDDAATPLLPHFAPAAQGGQLMSRIQHLLRPRAHAHALAPGLILPLLGLALAGAGLYAHAASPRSPSAQSTSATPSSVAIPAPPAPPPAHPGSSAIPTPPAPPAPPPAPPPPQSCPLLPPHRPHHPRLRFAPQRRSPPRSGTATTVMRWCVGTATASRCPAISTTQTTSPPRSAASTATSSGSAAMARPSSCAIPPCWPAPTRRGKARKPMKRKCTHWKRGCSRTSASWKPSASAWRACMRTSNRRRKCAKRSVRSRPSPSGSVSWPSASARWRSGRYGQAATPNARSWISRCSG</sequence>
<accession>A0A7G9QTC5</accession>
<feature type="transmembrane region" description="Helical" evidence="2">
    <location>
        <begin position="46"/>
        <end position="69"/>
    </location>
</feature>
<gene>
    <name evidence="4" type="ORF">H9L17_15800</name>
</gene>
<evidence type="ECO:0000256" key="2">
    <source>
        <dbReference type="SAM" id="Phobius"/>
    </source>
</evidence>
<organism evidence="4 5">
    <name type="scientific">Thermomonas brevis</name>
    <dbReference type="NCBI Taxonomy" id="215691"/>
    <lineage>
        <taxon>Bacteria</taxon>
        <taxon>Pseudomonadati</taxon>
        <taxon>Pseudomonadota</taxon>
        <taxon>Gammaproteobacteria</taxon>
        <taxon>Lysobacterales</taxon>
        <taxon>Lysobacteraceae</taxon>
        <taxon>Thermomonas</taxon>
    </lineage>
</organism>
<feature type="compositionally biased region" description="Low complexity" evidence="1">
    <location>
        <begin position="531"/>
        <end position="547"/>
    </location>
</feature>
<feature type="compositionally biased region" description="Low complexity" evidence="1">
    <location>
        <begin position="336"/>
        <end position="355"/>
    </location>
</feature>
<feature type="transmembrane region" description="Helical" evidence="2">
    <location>
        <begin position="110"/>
        <end position="133"/>
    </location>
</feature>
<feature type="region of interest" description="Disordered" evidence="1">
    <location>
        <begin position="522"/>
        <end position="570"/>
    </location>
</feature>
<feature type="region of interest" description="Disordered" evidence="1">
    <location>
        <begin position="336"/>
        <end position="420"/>
    </location>
</feature>
<keyword evidence="2" id="KW-0472">Membrane</keyword>
<feature type="compositionally biased region" description="Pro residues" evidence="1">
    <location>
        <begin position="372"/>
        <end position="395"/>
    </location>
</feature>
<keyword evidence="5" id="KW-1185">Reference proteome</keyword>
<dbReference type="Proteomes" id="UP000515977">
    <property type="component" value="Chromosome"/>
</dbReference>